<evidence type="ECO:0000313" key="3">
    <source>
        <dbReference type="EMBL" id="EYC09074.1"/>
    </source>
</evidence>
<keyword evidence="1" id="KW-0812">Transmembrane</keyword>
<dbReference type="Gene3D" id="3.40.50.1820">
    <property type="entry name" value="alpha/beta hydrolase"/>
    <property type="match status" value="1"/>
</dbReference>
<reference evidence="4" key="1">
    <citation type="journal article" date="2015" name="Nat. Genet.">
        <title>The genome and transcriptome of the zoonotic hookworm Ancylostoma ceylanicum identify infection-specific gene families.</title>
        <authorList>
            <person name="Schwarz E.M."/>
            <person name="Hu Y."/>
            <person name="Antoshechkin I."/>
            <person name="Miller M.M."/>
            <person name="Sternberg P.W."/>
            <person name="Aroian R.V."/>
        </authorList>
    </citation>
    <scope>NUCLEOTIDE SEQUENCE</scope>
    <source>
        <strain evidence="4">HY135</strain>
    </source>
</reference>
<feature type="domain" description="Carboxylesterase type B" evidence="2">
    <location>
        <begin position="155"/>
        <end position="273"/>
    </location>
</feature>
<evidence type="ECO:0000256" key="1">
    <source>
        <dbReference type="SAM" id="Phobius"/>
    </source>
</evidence>
<accession>A0A016U1C7</accession>
<sequence length="273" mass="30628">MMHAAKELYKSSSRNDEYFVNKLFTCPTCTLGIEEGSFCVVACWLKVGRYRAAKMGASIPISLKSIRVQAAMRPQLMEVIIPCVLFTFVMCSLSILRIGPQLRVEDFGCAASNLICELNAFEYKQTVGSHVPNAARIKDFISMVIECHCSDTLDTLYQDVLKESCNSSFDNSLALARAQAEIMGDLFLNVAVLQTVISLLNSGVKVLFFYDFDFFNPNSWGPSLKLHFKEAAHTTDMAYVFGIGINYDFIFTPDDIKMLHQTTTLWTNFAKYG</sequence>
<gene>
    <name evidence="3" type="primary">Acey_s0062.g3338</name>
    <name evidence="3" type="ORF">Y032_0062g3338</name>
</gene>
<dbReference type="STRING" id="53326.A0A016U1C7"/>
<evidence type="ECO:0000313" key="4">
    <source>
        <dbReference type="Proteomes" id="UP000024635"/>
    </source>
</evidence>
<evidence type="ECO:0000259" key="2">
    <source>
        <dbReference type="Pfam" id="PF00135"/>
    </source>
</evidence>
<dbReference type="AlphaFoldDB" id="A0A016U1C7"/>
<protein>
    <recommendedName>
        <fullName evidence="2">Carboxylesterase type B domain-containing protein</fullName>
    </recommendedName>
</protein>
<dbReference type="Pfam" id="PF00135">
    <property type="entry name" value="COesterase"/>
    <property type="match status" value="1"/>
</dbReference>
<keyword evidence="4" id="KW-1185">Reference proteome</keyword>
<keyword evidence="1" id="KW-0472">Membrane</keyword>
<dbReference type="InterPro" id="IPR002018">
    <property type="entry name" value="CarbesteraseB"/>
</dbReference>
<keyword evidence="1" id="KW-1133">Transmembrane helix</keyword>
<dbReference type="PANTHER" id="PTHR44590">
    <property type="entry name" value="CARBOXYLIC ESTER HYDROLASE-RELATED"/>
    <property type="match status" value="1"/>
</dbReference>
<name>A0A016U1C7_9BILA</name>
<dbReference type="OrthoDB" id="19653at2759"/>
<comment type="caution">
    <text evidence="3">The sequence shown here is derived from an EMBL/GenBank/DDBJ whole genome shotgun (WGS) entry which is preliminary data.</text>
</comment>
<dbReference type="PANTHER" id="PTHR44590:SF3">
    <property type="entry name" value="CARBOXYLESTERASE TYPE B DOMAIN-CONTAINING PROTEIN"/>
    <property type="match status" value="1"/>
</dbReference>
<dbReference type="Proteomes" id="UP000024635">
    <property type="component" value="Unassembled WGS sequence"/>
</dbReference>
<dbReference type="InterPro" id="IPR029058">
    <property type="entry name" value="AB_hydrolase_fold"/>
</dbReference>
<feature type="transmembrane region" description="Helical" evidence="1">
    <location>
        <begin position="76"/>
        <end position="96"/>
    </location>
</feature>
<dbReference type="EMBL" id="JARK01001398">
    <property type="protein sequence ID" value="EYC09074.1"/>
    <property type="molecule type" value="Genomic_DNA"/>
</dbReference>
<proteinExistence type="predicted"/>
<dbReference type="SUPFAM" id="SSF53474">
    <property type="entry name" value="alpha/beta-Hydrolases"/>
    <property type="match status" value="1"/>
</dbReference>
<organism evidence="3 4">
    <name type="scientific">Ancylostoma ceylanicum</name>
    <dbReference type="NCBI Taxonomy" id="53326"/>
    <lineage>
        <taxon>Eukaryota</taxon>
        <taxon>Metazoa</taxon>
        <taxon>Ecdysozoa</taxon>
        <taxon>Nematoda</taxon>
        <taxon>Chromadorea</taxon>
        <taxon>Rhabditida</taxon>
        <taxon>Rhabditina</taxon>
        <taxon>Rhabditomorpha</taxon>
        <taxon>Strongyloidea</taxon>
        <taxon>Ancylostomatidae</taxon>
        <taxon>Ancylostomatinae</taxon>
        <taxon>Ancylostoma</taxon>
    </lineage>
</organism>